<name>A0A538S8I3_UNCEI</name>
<dbReference type="SUPFAM" id="SSF55874">
    <property type="entry name" value="ATPase domain of HSP90 chaperone/DNA topoisomerase II/histidine kinase"/>
    <property type="match status" value="1"/>
</dbReference>
<reference evidence="2 3" key="1">
    <citation type="journal article" date="2019" name="Nat. Microbiol.">
        <title>Mediterranean grassland soil C-N compound turnover is dependent on rainfall and depth, and is mediated by genomically divergent microorganisms.</title>
        <authorList>
            <person name="Diamond S."/>
            <person name="Andeer P.F."/>
            <person name="Li Z."/>
            <person name="Crits-Christoph A."/>
            <person name="Burstein D."/>
            <person name="Anantharaman K."/>
            <person name="Lane K.R."/>
            <person name="Thomas B.C."/>
            <person name="Pan C."/>
            <person name="Northen T.R."/>
            <person name="Banfield J.F."/>
        </authorList>
    </citation>
    <scope>NUCLEOTIDE SEQUENCE [LARGE SCALE GENOMIC DNA]</scope>
    <source>
        <strain evidence="2">WS_3</strain>
    </source>
</reference>
<protein>
    <recommendedName>
        <fullName evidence="4">ATP-binding protein</fullName>
    </recommendedName>
</protein>
<dbReference type="EMBL" id="VBOT01000170">
    <property type="protein sequence ID" value="TMQ47692.1"/>
    <property type="molecule type" value="Genomic_DNA"/>
</dbReference>
<sequence>MGQTRVDLLHLLEDLRDAYPGALEETILTEIVANSLDSGARRIRLWTEPAQATLTVADDGSGMQRRELSRYHDIAASSKTRGQGIGFAGVGIKLGLLLCSEVVTETRRGKTHVATRWHLASRHRAPWSWVPPPGRVEGRGTAVTLKLANPLSPLLDPGFLEAALLRHYPALFDSSFESVLAQHYPQGIEVEVNDRRLERSGVDAAEVALLEVRLARKRKPSAAGHMLREPLPLPEDRRGIAISTLGKVIKRGWDWLGVSPTAPERVGGLIEVPALAECLTLNKADFIRTGPRGATYLAYRKALQEAVSRQLAEWGDARDAAEATRRRVARPVERDLERVLIDLADEFPLLATLVERREGGQRKLPIGRGGEANARDLVLASLSAATEAEAESRANGEPVTAVAEAPPAEAEREQAPESRSEGIVLPGPSGPRRPARYGLSIQFESRAADPELGRLVESTVWVNDAHPAYRRAAASRSEGYHLALAVALALAPLAADPASEHGFVTAFLERWGAALEEPRRGRRR</sequence>
<evidence type="ECO:0008006" key="4">
    <source>
        <dbReference type="Google" id="ProtNLM"/>
    </source>
</evidence>
<dbReference type="Gene3D" id="3.30.565.10">
    <property type="entry name" value="Histidine kinase-like ATPase, C-terminal domain"/>
    <property type="match status" value="1"/>
</dbReference>
<organism evidence="2 3">
    <name type="scientific">Eiseniibacteriota bacterium</name>
    <dbReference type="NCBI Taxonomy" id="2212470"/>
    <lineage>
        <taxon>Bacteria</taxon>
        <taxon>Candidatus Eiseniibacteriota</taxon>
    </lineage>
</organism>
<evidence type="ECO:0000313" key="3">
    <source>
        <dbReference type="Proteomes" id="UP000320184"/>
    </source>
</evidence>
<gene>
    <name evidence="2" type="ORF">E6K73_13320</name>
</gene>
<dbReference type="Pfam" id="PF13589">
    <property type="entry name" value="HATPase_c_3"/>
    <property type="match status" value="1"/>
</dbReference>
<evidence type="ECO:0000256" key="1">
    <source>
        <dbReference type="SAM" id="MobiDB-lite"/>
    </source>
</evidence>
<evidence type="ECO:0000313" key="2">
    <source>
        <dbReference type="EMBL" id="TMQ47692.1"/>
    </source>
</evidence>
<dbReference type="Proteomes" id="UP000320184">
    <property type="component" value="Unassembled WGS sequence"/>
</dbReference>
<proteinExistence type="predicted"/>
<feature type="compositionally biased region" description="Basic and acidic residues" evidence="1">
    <location>
        <begin position="409"/>
        <end position="420"/>
    </location>
</feature>
<dbReference type="InterPro" id="IPR036890">
    <property type="entry name" value="HATPase_C_sf"/>
</dbReference>
<accession>A0A538S8I3</accession>
<comment type="caution">
    <text evidence="2">The sequence shown here is derived from an EMBL/GenBank/DDBJ whole genome shotgun (WGS) entry which is preliminary data.</text>
</comment>
<dbReference type="AlphaFoldDB" id="A0A538S8I3"/>
<feature type="compositionally biased region" description="Low complexity" evidence="1">
    <location>
        <begin position="397"/>
        <end position="408"/>
    </location>
</feature>
<feature type="region of interest" description="Disordered" evidence="1">
    <location>
        <begin position="388"/>
        <end position="429"/>
    </location>
</feature>